<keyword evidence="12" id="KW-1015">Disulfide bond</keyword>
<evidence type="ECO:0000256" key="1">
    <source>
        <dbReference type="ARBA" id="ARBA00003195"/>
    </source>
</evidence>
<evidence type="ECO:0000256" key="5">
    <source>
        <dbReference type="ARBA" id="ARBA00018677"/>
    </source>
</evidence>
<keyword evidence="14" id="KW-1185">Reference proteome</keyword>
<evidence type="ECO:0000256" key="4">
    <source>
        <dbReference type="ARBA" id="ARBA00008006"/>
    </source>
</evidence>
<evidence type="ECO:0000256" key="11">
    <source>
        <dbReference type="ARBA" id="ARBA00023136"/>
    </source>
</evidence>
<dbReference type="WBParaSite" id="sdigi.contig4.g571.t1">
    <property type="protein sequence ID" value="sdigi.contig4.g571.t1"/>
    <property type="gene ID" value="sdigi.contig4.g571"/>
</dbReference>
<keyword evidence="8" id="KW-0999">Mitochondrion inner membrane</keyword>
<dbReference type="AlphaFoldDB" id="A0A915PST6"/>
<evidence type="ECO:0000313" key="14">
    <source>
        <dbReference type="Proteomes" id="UP000887581"/>
    </source>
</evidence>
<comment type="similarity">
    <text evidence="4">Belongs to the complex I NDUFB7 subunit family.</text>
</comment>
<accession>A0A915PST6</accession>
<proteinExistence type="inferred from homology"/>
<keyword evidence="7" id="KW-0679">Respiratory chain</keyword>
<evidence type="ECO:0000256" key="2">
    <source>
        <dbReference type="ARBA" id="ARBA00004569"/>
    </source>
</evidence>
<feature type="region of interest" description="Disordered" evidence="13">
    <location>
        <begin position="1"/>
        <end position="31"/>
    </location>
</feature>
<dbReference type="InterPro" id="IPR008698">
    <property type="entry name" value="NDUB7"/>
</dbReference>
<dbReference type="GO" id="GO:0005743">
    <property type="term" value="C:mitochondrial inner membrane"/>
    <property type="evidence" value="ECO:0007669"/>
    <property type="project" value="UniProtKB-SubCell"/>
</dbReference>
<comment type="function">
    <text evidence="1">Accessory subunit of the mitochondrial membrane respiratory chain NADH dehydrogenase (Complex I), that is believed not to be involved in catalysis. Complex I functions in the transfer of electrons from NADH to the respiratory chain. The immediate electron acceptor for the enzyme is believed to be ubiquinone.</text>
</comment>
<dbReference type="Pfam" id="PF05676">
    <property type="entry name" value="NDUF_B7"/>
    <property type="match status" value="1"/>
</dbReference>
<evidence type="ECO:0000256" key="3">
    <source>
        <dbReference type="ARBA" id="ARBA00004637"/>
    </source>
</evidence>
<sequence length="702" mass="80662">MGTRLSVSLEDPEVSPRTDRPPTFDPLYGFPKGRKPREMKATWEEMDHWKLELGDRDYCAHLLINLKKCQRQYAPFSHYYCVDEHHGWQNCEYEDHILRMKEFERERRLLKRASRKKAAQDKTIMEQQKIQYILGSLTNPIELRKKLIPLVEECGKLSEEDELGWALLAKLIYACDQEMLKTISSRIQKRLIASTRRAITVPLLHFIRSFLVSFSWIKDFNEQALASLCSRAVDFNVENSSESITRLTSNVYALWAGTKYDYILIKTLKNLLNNTVGEEKVGSENVLLHFKTAVHRCLPQFVFAIFSLHTEVMGRCSPGDEIAINEWLDIARDAAAVVDVEKRNSIFRWLKTFLLKAGSCAYFALQKISSFINDFSHPSEAYYEAVKEYVRLGPSLSISALFRALIRSARYHLNSQVGACMCIVEYGKEYAEALGAMLEVRPYLLDIQDVIELQQIVCEEAFQNRNCRPALSLLNSLLVMNSELVPSPIQIAQSIFNACESWCDEVRLGRALCSSISRPRIQTIILQEDLLKKLSDTVMRKRQIYPDNSQDTSRIVTQENLTEQSYTGDVNNGFYKDSVMENSRIQIADVRKREYRPRKKKILKRMRVLNDSENGGEIVPPRTENSLPLETVGVMNDEKIPTKAGNSLLEQKELQITAILEDAALVKSNSNLDYGVMISDEQSLDHELTVQQMMTDFVPSWK</sequence>
<evidence type="ECO:0000256" key="8">
    <source>
        <dbReference type="ARBA" id="ARBA00022792"/>
    </source>
</evidence>
<keyword evidence="6" id="KW-0813">Transport</keyword>
<evidence type="ECO:0000256" key="12">
    <source>
        <dbReference type="ARBA" id="ARBA00023157"/>
    </source>
</evidence>
<evidence type="ECO:0000256" key="7">
    <source>
        <dbReference type="ARBA" id="ARBA00022660"/>
    </source>
</evidence>
<evidence type="ECO:0000256" key="9">
    <source>
        <dbReference type="ARBA" id="ARBA00022982"/>
    </source>
</evidence>
<keyword evidence="10" id="KW-0496">Mitochondrion</keyword>
<dbReference type="Proteomes" id="UP000887581">
    <property type="component" value="Unplaced"/>
</dbReference>
<organism evidence="14 15">
    <name type="scientific">Setaria digitata</name>
    <dbReference type="NCBI Taxonomy" id="48799"/>
    <lineage>
        <taxon>Eukaryota</taxon>
        <taxon>Metazoa</taxon>
        <taxon>Ecdysozoa</taxon>
        <taxon>Nematoda</taxon>
        <taxon>Chromadorea</taxon>
        <taxon>Rhabditida</taxon>
        <taxon>Spirurina</taxon>
        <taxon>Spiruromorpha</taxon>
        <taxon>Filarioidea</taxon>
        <taxon>Setariidae</taxon>
        <taxon>Setaria</taxon>
    </lineage>
</organism>
<comment type="subcellular location">
    <subcellularLocation>
        <location evidence="3">Mitochondrion inner membrane</location>
        <topology evidence="3">Peripheral membrane protein</topology>
    </subcellularLocation>
    <subcellularLocation>
        <location evidence="2">Mitochondrion intermembrane space</location>
    </subcellularLocation>
</comment>
<dbReference type="PANTHER" id="PTHR20900:SF0">
    <property type="entry name" value="NADH DEHYDROGENASE [UBIQUINONE] 1 BETA SUBCOMPLEX SUBUNIT 7"/>
    <property type="match status" value="1"/>
</dbReference>
<evidence type="ECO:0000256" key="10">
    <source>
        <dbReference type="ARBA" id="ARBA00023128"/>
    </source>
</evidence>
<dbReference type="PANTHER" id="PTHR20900">
    <property type="entry name" value="NADH:UBIQUINONE OXIDOREDUCTASE B18-LIKE SUBUNIT"/>
    <property type="match status" value="1"/>
</dbReference>
<name>A0A915PST6_9BILA</name>
<evidence type="ECO:0000313" key="15">
    <source>
        <dbReference type="WBParaSite" id="sdigi.contig4.g571.t1"/>
    </source>
</evidence>
<keyword evidence="11" id="KW-0472">Membrane</keyword>
<protein>
    <recommendedName>
        <fullName evidence="5">NADH dehydrogenase [ubiquinone] 1 beta subcomplex subunit 7</fullName>
    </recommendedName>
</protein>
<dbReference type="GO" id="GO:0005758">
    <property type="term" value="C:mitochondrial intermembrane space"/>
    <property type="evidence" value="ECO:0007669"/>
    <property type="project" value="UniProtKB-SubCell"/>
</dbReference>
<keyword evidence="9" id="KW-0249">Electron transport</keyword>
<evidence type="ECO:0000256" key="6">
    <source>
        <dbReference type="ARBA" id="ARBA00022448"/>
    </source>
</evidence>
<reference evidence="15" key="1">
    <citation type="submission" date="2022-11" db="UniProtKB">
        <authorList>
            <consortium name="WormBaseParasite"/>
        </authorList>
    </citation>
    <scope>IDENTIFICATION</scope>
</reference>
<evidence type="ECO:0000256" key="13">
    <source>
        <dbReference type="SAM" id="MobiDB-lite"/>
    </source>
</evidence>